<gene>
    <name evidence="3" type="ORF">K7432_011262</name>
</gene>
<evidence type="ECO:0000256" key="1">
    <source>
        <dbReference type="SAM" id="MobiDB-lite"/>
    </source>
</evidence>
<organism evidence="3 4">
    <name type="scientific">Basidiobolus ranarum</name>
    <dbReference type="NCBI Taxonomy" id="34480"/>
    <lineage>
        <taxon>Eukaryota</taxon>
        <taxon>Fungi</taxon>
        <taxon>Fungi incertae sedis</taxon>
        <taxon>Zoopagomycota</taxon>
        <taxon>Entomophthoromycotina</taxon>
        <taxon>Basidiobolomycetes</taxon>
        <taxon>Basidiobolales</taxon>
        <taxon>Basidiobolaceae</taxon>
        <taxon>Basidiobolus</taxon>
    </lineage>
</organism>
<evidence type="ECO:0000256" key="2">
    <source>
        <dbReference type="SAM" id="Phobius"/>
    </source>
</evidence>
<dbReference type="Proteomes" id="UP001479436">
    <property type="component" value="Unassembled WGS sequence"/>
</dbReference>
<accession>A0ABR2VU57</accession>
<comment type="caution">
    <text evidence="3">The sequence shown here is derived from an EMBL/GenBank/DDBJ whole genome shotgun (WGS) entry which is preliminary data.</text>
</comment>
<dbReference type="EMBL" id="JASJQH010007728">
    <property type="protein sequence ID" value="KAK9702387.1"/>
    <property type="molecule type" value="Genomic_DNA"/>
</dbReference>
<feature type="transmembrane region" description="Helical" evidence="2">
    <location>
        <begin position="78"/>
        <end position="96"/>
    </location>
</feature>
<keyword evidence="2" id="KW-1133">Transmembrane helix</keyword>
<sequence>MVLSTTPREQSIPPRTSSMLGTGIIEIDDASGSFTTRPISTAERYHQDSPSVSPHQAAVPVGILSRHILQKKHLRQQLLLHVAAETLIITGTITILKQITVFSWVIWVVIAFVLLVLFPFQLWVIMKKFRASIKNLDAKLQTELNAYLTLIRTHTRTGNEEYEYDPLHLDPPPPTYAVANKQPPLYLLLPNGEIGSQMPRISSGNLGSEHLADRTTINIPQIALENNSPNSDFRPPSYRSTDSNGNMSVQEHNQVAIVIS</sequence>
<protein>
    <submittedName>
        <fullName evidence="3">Uncharacterized protein</fullName>
    </submittedName>
</protein>
<evidence type="ECO:0000313" key="4">
    <source>
        <dbReference type="Proteomes" id="UP001479436"/>
    </source>
</evidence>
<feature type="region of interest" description="Disordered" evidence="1">
    <location>
        <begin position="224"/>
        <end position="247"/>
    </location>
</feature>
<feature type="compositionally biased region" description="Polar residues" evidence="1">
    <location>
        <begin position="238"/>
        <end position="247"/>
    </location>
</feature>
<reference evidence="3 4" key="1">
    <citation type="submission" date="2023-04" db="EMBL/GenBank/DDBJ databases">
        <title>Genome of Basidiobolus ranarum AG-B5.</title>
        <authorList>
            <person name="Stajich J.E."/>
            <person name="Carter-House D."/>
            <person name="Gryganskyi A."/>
        </authorList>
    </citation>
    <scope>NUCLEOTIDE SEQUENCE [LARGE SCALE GENOMIC DNA]</scope>
    <source>
        <strain evidence="3 4">AG-B5</strain>
    </source>
</reference>
<evidence type="ECO:0000313" key="3">
    <source>
        <dbReference type="EMBL" id="KAK9702387.1"/>
    </source>
</evidence>
<feature type="transmembrane region" description="Helical" evidence="2">
    <location>
        <begin position="102"/>
        <end position="125"/>
    </location>
</feature>
<name>A0ABR2VU57_9FUNG</name>
<keyword evidence="2" id="KW-0812">Transmembrane</keyword>
<keyword evidence="2" id="KW-0472">Membrane</keyword>
<proteinExistence type="predicted"/>
<keyword evidence="4" id="KW-1185">Reference proteome</keyword>